<feature type="region of interest" description="Disordered" evidence="1">
    <location>
        <begin position="139"/>
        <end position="158"/>
    </location>
</feature>
<evidence type="ECO:0000313" key="2">
    <source>
        <dbReference type="EMBL" id="MBE9041830.1"/>
    </source>
</evidence>
<dbReference type="AlphaFoldDB" id="A0A928Z8R2"/>
<comment type="caution">
    <text evidence="2">The sequence shown here is derived from an EMBL/GenBank/DDBJ whole genome shotgun (WGS) entry which is preliminary data.</text>
</comment>
<sequence>MSYHSSKIFINVMEELVIEEVDRRLKILSPKLAKYIDRLQVSTYALNRLPPLYASSQEGARYQKQRGRYKLYEQVRTAVAQGLNAVQCDPLRVSTPLTEDAQFPDPAADRALLELRAILERRDLTWQSVVPLVARAVQSNPSDGASSHSDRRTHKTHL</sequence>
<dbReference type="RefSeq" id="WP_264322022.1">
    <property type="nucleotide sequence ID" value="NZ_JADEXN010000252.1"/>
</dbReference>
<dbReference type="Proteomes" id="UP000621799">
    <property type="component" value="Unassembled WGS sequence"/>
</dbReference>
<organism evidence="2 3">
    <name type="scientific">Zarconia navalis LEGE 11467</name>
    <dbReference type="NCBI Taxonomy" id="1828826"/>
    <lineage>
        <taxon>Bacteria</taxon>
        <taxon>Bacillati</taxon>
        <taxon>Cyanobacteriota</taxon>
        <taxon>Cyanophyceae</taxon>
        <taxon>Oscillatoriophycideae</taxon>
        <taxon>Oscillatoriales</taxon>
        <taxon>Oscillatoriales incertae sedis</taxon>
        <taxon>Zarconia</taxon>
        <taxon>Zarconia navalis</taxon>
    </lineage>
</organism>
<accession>A0A928Z8R2</accession>
<keyword evidence="3" id="KW-1185">Reference proteome</keyword>
<gene>
    <name evidence="2" type="ORF">IQ235_13675</name>
</gene>
<dbReference type="InterPro" id="IPR019657">
    <property type="entry name" value="ComFB"/>
</dbReference>
<reference evidence="2" key="1">
    <citation type="submission" date="2020-10" db="EMBL/GenBank/DDBJ databases">
        <authorList>
            <person name="Castelo-Branco R."/>
            <person name="Eusebio N."/>
            <person name="Adriana R."/>
            <person name="Vieira A."/>
            <person name="Brugerolle De Fraissinette N."/>
            <person name="Rezende De Castro R."/>
            <person name="Schneider M.P."/>
            <person name="Vasconcelos V."/>
            <person name="Leao P.N."/>
        </authorList>
    </citation>
    <scope>NUCLEOTIDE SEQUENCE</scope>
    <source>
        <strain evidence="2">LEGE 11467</strain>
    </source>
</reference>
<dbReference type="EMBL" id="JADEXN010000252">
    <property type="protein sequence ID" value="MBE9041830.1"/>
    <property type="molecule type" value="Genomic_DNA"/>
</dbReference>
<protein>
    <submittedName>
        <fullName evidence="2">Late competence development ComFB family protein</fullName>
    </submittedName>
</protein>
<name>A0A928Z8R2_9CYAN</name>
<dbReference type="Pfam" id="PF10719">
    <property type="entry name" value="ComFB"/>
    <property type="match status" value="1"/>
</dbReference>
<evidence type="ECO:0000313" key="3">
    <source>
        <dbReference type="Proteomes" id="UP000621799"/>
    </source>
</evidence>
<proteinExistence type="predicted"/>
<evidence type="ECO:0000256" key="1">
    <source>
        <dbReference type="SAM" id="MobiDB-lite"/>
    </source>
</evidence>